<keyword evidence="3" id="KW-1185">Reference proteome</keyword>
<dbReference type="AlphaFoldDB" id="A0A1X7AQ48"/>
<feature type="domain" description="F-box" evidence="1">
    <location>
        <begin position="31"/>
        <end position="81"/>
    </location>
</feature>
<dbReference type="CDD" id="cd09917">
    <property type="entry name" value="F-box_SF"/>
    <property type="match status" value="1"/>
</dbReference>
<proteinExistence type="predicted"/>
<dbReference type="SUPFAM" id="SSF75011">
    <property type="entry name" value="3-carboxy-cis,cis-mucoante lactonizing enzyme"/>
    <property type="match status" value="1"/>
</dbReference>
<dbReference type="PROSITE" id="PS50181">
    <property type="entry name" value="FBOX"/>
    <property type="match status" value="1"/>
</dbReference>
<dbReference type="InterPro" id="IPR001810">
    <property type="entry name" value="F-box_dom"/>
</dbReference>
<dbReference type="SUPFAM" id="SSF81383">
    <property type="entry name" value="F-box domain"/>
    <property type="match status" value="1"/>
</dbReference>
<dbReference type="InterPro" id="IPR036047">
    <property type="entry name" value="F-box-like_dom_sf"/>
</dbReference>
<sequence>MDCAKYHQISRPEQNIQHGICAESRQLQPANHQFQGFPVEVLDHIARFLPFHELLTFSRVSRTCYQIASHLISSGIAFVRSGAGSRLPLCYQPEYFSFTVSPWLQAVNPEEAERLESCKHQPNFPEALNLSVANTIAGFPALQLYRITHKKHISVQEDEYPLMSPDGMHVALCSSSANYAEEMRLYQIGGIMEPLKAISLPAIPRIRRCYFSDESRSFIAETMKHGLYISKQDEEGNWGHYQQQAFNDQRTSSYPHDEKSDSYPDYETLILQDKGLPAISDAVRFALSPNKQHIVAKCPSTIKIFSRHSSGQWVQSFDSRSLQLKYNSERLSLEENYSPDGRHLVLRFPRDNQPSLSLKQAPILTWNQQDMIWESRGTVYGNRFIYHVSFSPNSILLGAVSVDNHLQVYSRTHGGIWQKKGQFHFREPVHHVSFTKDNFHIIVSGADRMHYLTIGKKRPQRYHPY</sequence>
<reference evidence="2 3" key="1">
    <citation type="submission" date="2017-03" db="EMBL/GenBank/DDBJ databases">
        <authorList>
            <person name="Afonso C.L."/>
            <person name="Miller P.J."/>
            <person name="Scott M.A."/>
            <person name="Spackman E."/>
            <person name="Goraichik I."/>
            <person name="Dimitrov K.M."/>
            <person name="Suarez D.L."/>
            <person name="Swayne D.E."/>
        </authorList>
    </citation>
    <scope>NUCLEOTIDE SEQUENCE [LARGE SCALE GENOMIC DNA]</scope>
    <source>
        <strain evidence="2">SB41UT1</strain>
    </source>
</reference>
<dbReference type="EMBL" id="FWPT01000011">
    <property type="protein sequence ID" value="SMA50219.1"/>
    <property type="molecule type" value="Genomic_DNA"/>
</dbReference>
<organism evidence="2 3">
    <name type="scientific">Parendozoicomonas haliclonae</name>
    <dbReference type="NCBI Taxonomy" id="1960125"/>
    <lineage>
        <taxon>Bacteria</taxon>
        <taxon>Pseudomonadati</taxon>
        <taxon>Pseudomonadota</taxon>
        <taxon>Gammaproteobacteria</taxon>
        <taxon>Oceanospirillales</taxon>
        <taxon>Endozoicomonadaceae</taxon>
        <taxon>Parendozoicomonas</taxon>
    </lineage>
</organism>
<dbReference type="Gene3D" id="2.130.10.10">
    <property type="entry name" value="YVTN repeat-like/Quinoprotein amine dehydrogenase"/>
    <property type="match status" value="1"/>
</dbReference>
<dbReference type="RefSeq" id="WP_087112662.1">
    <property type="nucleotide sequence ID" value="NZ_CBCSCN010000013.1"/>
</dbReference>
<name>A0A1X7AQ48_9GAMM</name>
<evidence type="ECO:0000313" key="2">
    <source>
        <dbReference type="EMBL" id="SMA50219.1"/>
    </source>
</evidence>
<protein>
    <recommendedName>
        <fullName evidence="1">F-box domain-containing protein</fullName>
    </recommendedName>
</protein>
<accession>A0A1X7AQ48</accession>
<dbReference type="Proteomes" id="UP000196573">
    <property type="component" value="Unassembled WGS sequence"/>
</dbReference>
<evidence type="ECO:0000313" key="3">
    <source>
        <dbReference type="Proteomes" id="UP000196573"/>
    </source>
</evidence>
<evidence type="ECO:0000259" key="1">
    <source>
        <dbReference type="PROSITE" id="PS50181"/>
    </source>
</evidence>
<gene>
    <name evidence="2" type="ORF">EHSB41UT_04012</name>
</gene>
<dbReference type="Pfam" id="PF00646">
    <property type="entry name" value="F-box"/>
    <property type="match status" value="1"/>
</dbReference>
<dbReference type="SMART" id="SM00256">
    <property type="entry name" value="FBOX"/>
    <property type="match status" value="1"/>
</dbReference>
<dbReference type="InterPro" id="IPR015943">
    <property type="entry name" value="WD40/YVTN_repeat-like_dom_sf"/>
</dbReference>